<dbReference type="SUPFAM" id="SSF51294">
    <property type="entry name" value="Hedgehog/intein (Hint) domain"/>
    <property type="match status" value="1"/>
</dbReference>
<evidence type="ECO:0000256" key="1">
    <source>
        <dbReference type="SAM" id="Phobius"/>
    </source>
</evidence>
<dbReference type="InterPro" id="IPR036844">
    <property type="entry name" value="Hint_dom_sf"/>
</dbReference>
<dbReference type="AlphaFoldDB" id="A0A6C0I8W5"/>
<proteinExistence type="predicted"/>
<evidence type="ECO:0008006" key="3">
    <source>
        <dbReference type="Google" id="ProtNLM"/>
    </source>
</evidence>
<organism evidence="2">
    <name type="scientific">viral metagenome</name>
    <dbReference type="NCBI Taxonomy" id="1070528"/>
    <lineage>
        <taxon>unclassified sequences</taxon>
        <taxon>metagenomes</taxon>
        <taxon>organismal metagenomes</taxon>
    </lineage>
</organism>
<dbReference type="PROSITE" id="PS50817">
    <property type="entry name" value="INTEIN_N_TER"/>
    <property type="match status" value="1"/>
</dbReference>
<dbReference type="EMBL" id="MN740133">
    <property type="protein sequence ID" value="QHT89040.1"/>
    <property type="molecule type" value="Genomic_DNA"/>
</dbReference>
<dbReference type="InterPro" id="IPR006141">
    <property type="entry name" value="Intein_N"/>
</dbReference>
<keyword evidence="1" id="KW-0472">Membrane</keyword>
<accession>A0A6C0I8W5</accession>
<feature type="transmembrane region" description="Helical" evidence="1">
    <location>
        <begin position="6"/>
        <end position="27"/>
    </location>
</feature>
<protein>
    <recommendedName>
        <fullName evidence="3">Hedgehog protein Hint domain-containing protein</fullName>
    </recommendedName>
</protein>
<sequence>MPTGKNYFIFALVNLGFIAQIALMMYYTSATNIKDNWNEYRCNPAYWIYSDSISSDFNYCVQNSQVNMMGVLMQPMSYMISSLSSFAESSSNDVNNARGMISNIRDFLSNIIPNIFGVFLNLIIEFQKMIIAVKDMFAKLIGVITTLMYMLDGFTKMLISGAGVVGAALKFTSCFHPDTKVETKDGSVFAMKDLPLGAELTDGSKIISVMKLDNPNKDVFYKINGGVNGEAIYVTGEHFIHDNIKNKFVKVKNYPNAVITDINPQWLSCLITSKQRIPIGEHIFWDWEDDELTK</sequence>
<keyword evidence="1" id="KW-0812">Transmembrane</keyword>
<name>A0A6C0I8W5_9ZZZZ</name>
<reference evidence="2" key="1">
    <citation type="journal article" date="2020" name="Nature">
        <title>Giant virus diversity and host interactions through global metagenomics.</title>
        <authorList>
            <person name="Schulz F."/>
            <person name="Roux S."/>
            <person name="Paez-Espino D."/>
            <person name="Jungbluth S."/>
            <person name="Walsh D.A."/>
            <person name="Denef V.J."/>
            <person name="McMahon K.D."/>
            <person name="Konstantinidis K.T."/>
            <person name="Eloe-Fadrosh E.A."/>
            <person name="Kyrpides N.C."/>
            <person name="Woyke T."/>
        </authorList>
    </citation>
    <scope>NUCLEOTIDE SEQUENCE</scope>
    <source>
        <strain evidence="2">GVMAG-M-3300023184-51</strain>
    </source>
</reference>
<keyword evidence="1" id="KW-1133">Transmembrane helix</keyword>
<dbReference type="GO" id="GO:0016539">
    <property type="term" value="P:intein-mediated protein splicing"/>
    <property type="evidence" value="ECO:0007669"/>
    <property type="project" value="InterPro"/>
</dbReference>
<evidence type="ECO:0000313" key="2">
    <source>
        <dbReference type="EMBL" id="QHT89040.1"/>
    </source>
</evidence>
<feature type="transmembrane region" description="Helical" evidence="1">
    <location>
        <begin position="107"/>
        <end position="124"/>
    </location>
</feature>
<feature type="transmembrane region" description="Helical" evidence="1">
    <location>
        <begin position="130"/>
        <end position="151"/>
    </location>
</feature>